<evidence type="ECO:0000259" key="6">
    <source>
        <dbReference type="PROSITE" id="PS51184"/>
    </source>
</evidence>
<feature type="domain" description="JmjC" evidence="6">
    <location>
        <begin position="1065"/>
        <end position="1279"/>
    </location>
</feature>
<evidence type="ECO:0000256" key="2">
    <source>
        <dbReference type="ARBA" id="ARBA00022723"/>
    </source>
</evidence>
<dbReference type="SUPFAM" id="SSF51197">
    <property type="entry name" value="Clavaminate synthase-like"/>
    <property type="match status" value="1"/>
</dbReference>
<dbReference type="PANTHER" id="PTHR12549:SF4">
    <property type="entry name" value="LYSINE-SPECIFIC DEMETHYLASE HAIRLESS"/>
    <property type="match status" value="1"/>
</dbReference>
<comment type="catalytic activity">
    <reaction evidence="4">
        <text>N(6),N(6)-dimethyl-L-lysyl(9)-[histone H3] + 2 2-oxoglutarate + 2 O2 = L-lysyl(9)-[histone H3] + 2 formaldehyde + 2 succinate + 2 CO2</text>
        <dbReference type="Rhea" id="RHEA:60188"/>
        <dbReference type="Rhea" id="RHEA-COMP:15541"/>
        <dbReference type="Rhea" id="RHEA-COMP:15546"/>
        <dbReference type="ChEBI" id="CHEBI:15379"/>
        <dbReference type="ChEBI" id="CHEBI:16526"/>
        <dbReference type="ChEBI" id="CHEBI:16810"/>
        <dbReference type="ChEBI" id="CHEBI:16842"/>
        <dbReference type="ChEBI" id="CHEBI:29969"/>
        <dbReference type="ChEBI" id="CHEBI:30031"/>
        <dbReference type="ChEBI" id="CHEBI:61976"/>
        <dbReference type="EC" id="1.14.11.65"/>
    </reaction>
</comment>
<comment type="similarity">
    <text evidence="4">Belongs to the JHDM2 histone demethylase family.</text>
</comment>
<feature type="region of interest" description="Disordered" evidence="5">
    <location>
        <begin position="465"/>
        <end position="586"/>
    </location>
</feature>
<comment type="cofactor">
    <cofactor evidence="4">
        <name>Fe(2+)</name>
        <dbReference type="ChEBI" id="CHEBI:29033"/>
    </cofactor>
    <text evidence="4">Binds 1 Fe(2+) ion per subunit.</text>
</comment>
<organism evidence="7 8">
    <name type="scientific">Apteryx mantelli</name>
    <name type="common">North Island brown kiwi</name>
    <dbReference type="NCBI Taxonomy" id="2696672"/>
    <lineage>
        <taxon>Eukaryota</taxon>
        <taxon>Metazoa</taxon>
        <taxon>Chordata</taxon>
        <taxon>Craniata</taxon>
        <taxon>Vertebrata</taxon>
        <taxon>Euteleostomi</taxon>
        <taxon>Archelosauria</taxon>
        <taxon>Archosauria</taxon>
        <taxon>Dinosauria</taxon>
        <taxon>Saurischia</taxon>
        <taxon>Theropoda</taxon>
        <taxon>Coelurosauria</taxon>
        <taxon>Aves</taxon>
        <taxon>Palaeognathae</taxon>
        <taxon>Apterygiformes</taxon>
        <taxon>Apterygidae</taxon>
        <taxon>Apteryx</taxon>
    </lineage>
</organism>
<feature type="compositionally biased region" description="Basic and acidic residues" evidence="5">
    <location>
        <begin position="850"/>
        <end position="859"/>
    </location>
</feature>
<feature type="region of interest" description="Disordered" evidence="5">
    <location>
        <begin position="169"/>
        <end position="195"/>
    </location>
</feature>
<feature type="region of interest" description="Disordered" evidence="5">
    <location>
        <begin position="270"/>
        <end position="299"/>
    </location>
</feature>
<feature type="compositionally biased region" description="Low complexity" evidence="5">
    <location>
        <begin position="182"/>
        <end position="195"/>
    </location>
</feature>
<keyword evidence="7" id="KW-1185">Reference proteome</keyword>
<comment type="domain">
    <text evidence="4">The JmjC domain and the C6-type zinc-finger are required for the demethylation activity.</text>
</comment>
<feature type="compositionally biased region" description="Pro residues" evidence="5">
    <location>
        <begin position="861"/>
        <end position="870"/>
    </location>
</feature>
<feature type="compositionally biased region" description="Low complexity" evidence="5">
    <location>
        <begin position="817"/>
        <end position="829"/>
    </location>
</feature>
<dbReference type="Gene3D" id="2.60.120.650">
    <property type="entry name" value="Cupin"/>
    <property type="match status" value="1"/>
</dbReference>
<feature type="compositionally biased region" description="Low complexity" evidence="5">
    <location>
        <begin position="465"/>
        <end position="481"/>
    </location>
</feature>
<feature type="region of interest" description="Disordered" evidence="5">
    <location>
        <begin position="18"/>
        <end position="37"/>
    </location>
</feature>
<dbReference type="Proteomes" id="UP001652627">
    <property type="component" value="Chromosome 29"/>
</dbReference>
<comment type="subcellular location">
    <subcellularLocation>
        <location evidence="1 4">Nucleus</location>
    </subcellularLocation>
</comment>
<dbReference type="Pfam" id="PF02373">
    <property type="entry name" value="JmjC"/>
    <property type="match status" value="1"/>
</dbReference>
<keyword evidence="4" id="KW-0408">Iron</keyword>
<dbReference type="RefSeq" id="XP_067168370.1">
    <property type="nucleotide sequence ID" value="XM_067312269.1"/>
</dbReference>
<dbReference type="PANTHER" id="PTHR12549">
    <property type="entry name" value="JMJC DOMAIN-CONTAINING HISTONE DEMETHYLATION PROTEIN"/>
    <property type="match status" value="1"/>
</dbReference>
<feature type="region of interest" description="Disordered" evidence="5">
    <location>
        <begin position="115"/>
        <end position="143"/>
    </location>
</feature>
<feature type="compositionally biased region" description="Pro residues" evidence="5">
    <location>
        <begin position="346"/>
        <end position="356"/>
    </location>
</feature>
<gene>
    <name evidence="8" type="primary">HR</name>
</gene>
<feature type="compositionally biased region" description="Low complexity" evidence="5">
    <location>
        <begin position="278"/>
        <end position="289"/>
    </location>
</feature>
<reference evidence="8" key="1">
    <citation type="submission" date="2025-08" db="UniProtKB">
        <authorList>
            <consortium name="RefSeq"/>
        </authorList>
    </citation>
    <scope>IDENTIFICATION</scope>
    <source>
        <tissue evidence="8">Blood</tissue>
    </source>
</reference>
<comment type="domain">
    <text evidence="4">Leu-Xaa-Xaa-Leu-Leu (LXXLL) motifs are known to mediate the association with nuclear receptors.</text>
</comment>
<evidence type="ECO:0000256" key="3">
    <source>
        <dbReference type="ARBA" id="ARBA00023242"/>
    </source>
</evidence>
<evidence type="ECO:0000256" key="5">
    <source>
        <dbReference type="SAM" id="MobiDB-lite"/>
    </source>
</evidence>
<evidence type="ECO:0000256" key="4">
    <source>
        <dbReference type="RuleBase" id="RU369087"/>
    </source>
</evidence>
<protein>
    <recommendedName>
        <fullName evidence="4">Lysine-specific demethylase</fullName>
        <ecNumber evidence="4">1.14.11.65</ecNumber>
    </recommendedName>
</protein>
<accession>A0ABM4FTU7</accession>
<evidence type="ECO:0000313" key="8">
    <source>
        <dbReference type="RefSeq" id="XP_067168370.1"/>
    </source>
</evidence>
<keyword evidence="2 4" id="KW-0479">Metal-binding</keyword>
<sequence length="1308" mass="138119">MASDARMGEALLRWSRPQEAARDAWVTESSGAAGALPRTAAAEPGLAAPGYQEPAKLGYGPRLDAEKGQLWRDSEGCLGLGREPAGGRLGCPYPPAPACVRDALCRLPRALKDGTDLPLLPEPRNGEPKAGWTEPGKERRGPRWPEAVLATPLALYSHAYRRYPLPFAGLESQRPGKPRGPAEPAGATAAGDGAGDPPAFHHCPFLVEAKLAERSPFLVSSLLPAEPAYGGGLGGTAPDGPGALGDGRYAAADWHLAPYAPPWAQPLYLSPPPRRKAAPAPFGSASGSGNKEFYPKKDPGFHLLAKDQVQSQLLGRGQAGTARQDRDGEPLGAAWRDGRAGGSPVAPAPAAPPPPASAGHAGRPLFLLQPGAPGGSWAGTRPRAVDFPPEPAPGRPSKPKDESLTYQSLAPGSPLGPREPDPSPLLTDGRYPPALSNLELPAACLCAAPGCERCPGVGCRALGPSAAPAEAPGPDGEAALGTKGGGFACPPSNHTKLKKTWLTRHSEQSSPRCKAPAEGKRSAKRPHGAADGAGPAKRGAKAADRAGAACPGAEEWTAFPQERKVQLGEGGARSCAGEGGAGPRERRRLQNVPCTALPASIPRCCACAARAQPGPGADGEDDDPPESACRLLHFRRFAFGAGGELSVDGFCTLDEAEGEMLHLDVAGKERRSKSAGSSLCLAKYLLSVLGDPFCEAVRRDREAWLGACGGHERVTAWRRGEGAPQLCDACQRGLFNSHWSCARCGFQLCPDCHRGRRQEAGQEDTARPAECVPGHDHDVGSLVPTQFVPIHVLTELWKLLHQVRAKFDIKSRCPCGAAAADGGPAEVAGSRQVRGAEMPPLQPGSNGEADTSRPIKEESPEPGPRSPGGPAPRGAVQTATLCDLLASTAVKLCLGHNGVRMAFAPVSPALPSDTRLANILDSIIARVVERKIQERQVGCEPGGPGATEPPASHCLLAPGGLLWLRHPDHAANYKLFQEHWRQGQPVLVSGLQKTLDGRLWGPESFCPAGGEQEVEAVNLRAQPRRVRISSKEFWDGFAASAARPEPERGGDLLKLESGFGDMQLCRAANLSASLPLPEYCGPHGRLNLASYLRGERGRRWLRPRVCVAYGVSPEDRTIGTKNLTVEAADSISVLVHAGASPPDRPGLLLQAEEDGVDAPLKERLWDARSRPGALWHIFRAEDAGRIRDFLQKDHERDGAAQPEPAARPGRYLDLSLRRRLREECGVSGWTLLQFLGDAVLVPAGAPHQVQTLTGTVSVEQRFLSPENAARLRDHSAGPTGAARRLRAQMDGMIFSAVREAVGVLQGCK</sequence>
<keyword evidence="3 4" id="KW-0539">Nucleus</keyword>
<evidence type="ECO:0000313" key="7">
    <source>
        <dbReference type="Proteomes" id="UP001652627"/>
    </source>
</evidence>
<dbReference type="GeneID" id="136994444"/>
<feature type="region of interest" description="Disordered" evidence="5">
    <location>
        <begin position="315"/>
        <end position="430"/>
    </location>
</feature>
<evidence type="ECO:0000256" key="1">
    <source>
        <dbReference type="ARBA" id="ARBA00004123"/>
    </source>
</evidence>
<dbReference type="PROSITE" id="PS51184">
    <property type="entry name" value="JMJC"/>
    <property type="match status" value="1"/>
</dbReference>
<name>A0ABM4FTU7_9AVES</name>
<feature type="region of interest" description="Disordered" evidence="5">
    <location>
        <begin position="817"/>
        <end position="875"/>
    </location>
</feature>
<dbReference type="SMART" id="SM00558">
    <property type="entry name" value="JmjC"/>
    <property type="match status" value="1"/>
</dbReference>
<dbReference type="InterPro" id="IPR045109">
    <property type="entry name" value="LSDs-like"/>
</dbReference>
<dbReference type="EC" id="1.14.11.65" evidence="4"/>
<comment type="function">
    <text evidence="4">Histone demethylase that specifically demethylates 'Lys-9' of histone H3, thereby playing a central role in histone code.</text>
</comment>
<dbReference type="InterPro" id="IPR003347">
    <property type="entry name" value="JmjC_dom"/>
</dbReference>
<proteinExistence type="inferred from homology"/>